<keyword evidence="4" id="KW-1185">Reference proteome</keyword>
<dbReference type="AlphaFoldDB" id="A0A6N9HMP4"/>
<dbReference type="GO" id="GO:0080120">
    <property type="term" value="P:CAAX-box protein maturation"/>
    <property type="evidence" value="ECO:0007669"/>
    <property type="project" value="UniProtKB-ARBA"/>
</dbReference>
<sequence length="263" mass="29557">MPRHDSLGITNGKADIVTNQQPPERVPQQPHAAAARASAFPLAWQGNPALPRVLPFATYIAFIVLADVLERFGAQPASLRWLYPIQITLVLAMLIAWRQHYQELRDRPSHSHVLWGALIGALVFVLWLLLDLEWMHFGNPRVFDPAGADGHIDWPLIAIRAAGATLVVPLMEELFWRSFLLRWLVQRDFLLLRPARAGLSAAIISILLFGSEHNLWLAGIVAGLAYTWLYMRSETLWTPIVGHAVTNGLLAAWVVTTGSWIYW</sequence>
<dbReference type="InterPro" id="IPR003675">
    <property type="entry name" value="Rce1/LyrA-like_dom"/>
</dbReference>
<organism evidence="3 4">
    <name type="scientific">Pseudoduganella guangdongensis</name>
    <dbReference type="NCBI Taxonomy" id="2692179"/>
    <lineage>
        <taxon>Bacteria</taxon>
        <taxon>Pseudomonadati</taxon>
        <taxon>Pseudomonadota</taxon>
        <taxon>Betaproteobacteria</taxon>
        <taxon>Burkholderiales</taxon>
        <taxon>Oxalobacteraceae</taxon>
        <taxon>Telluria group</taxon>
        <taxon>Pseudoduganella</taxon>
    </lineage>
</organism>
<feature type="transmembrane region" description="Helical" evidence="1">
    <location>
        <begin position="49"/>
        <end position="69"/>
    </location>
</feature>
<evidence type="ECO:0000313" key="4">
    <source>
        <dbReference type="Proteomes" id="UP000448575"/>
    </source>
</evidence>
<feature type="transmembrane region" description="Helical" evidence="1">
    <location>
        <begin position="240"/>
        <end position="262"/>
    </location>
</feature>
<proteinExistence type="predicted"/>
<keyword evidence="1" id="KW-0812">Transmembrane</keyword>
<name>A0A6N9HMP4_9BURK</name>
<keyword evidence="3" id="KW-0378">Hydrolase</keyword>
<evidence type="ECO:0000313" key="3">
    <source>
        <dbReference type="EMBL" id="MYN04971.1"/>
    </source>
</evidence>
<evidence type="ECO:0000256" key="1">
    <source>
        <dbReference type="SAM" id="Phobius"/>
    </source>
</evidence>
<dbReference type="NCBIfam" id="TIGR03008">
    <property type="entry name" value="pepcterm_CAAX"/>
    <property type="match status" value="1"/>
</dbReference>
<comment type="caution">
    <text evidence="3">The sequence shown here is derived from an EMBL/GenBank/DDBJ whole genome shotgun (WGS) entry which is preliminary data.</text>
</comment>
<feature type="transmembrane region" description="Helical" evidence="1">
    <location>
        <begin position="81"/>
        <end position="100"/>
    </location>
</feature>
<feature type="transmembrane region" description="Helical" evidence="1">
    <location>
        <begin position="112"/>
        <end position="130"/>
    </location>
</feature>
<gene>
    <name evidence="3" type="ORF">GTP41_23015</name>
</gene>
<keyword evidence="1" id="KW-0472">Membrane</keyword>
<feature type="domain" description="CAAX prenyl protease 2/Lysostaphin resistance protein A-like" evidence="2">
    <location>
        <begin position="158"/>
        <end position="248"/>
    </location>
</feature>
<keyword evidence="3" id="KW-0645">Protease</keyword>
<accession>A0A6N9HMP4</accession>
<protein>
    <submittedName>
        <fullName evidence="3">CAAX prenyl protease-related protein</fullName>
    </submittedName>
</protein>
<dbReference type="EMBL" id="WWCJ01000023">
    <property type="protein sequence ID" value="MYN04971.1"/>
    <property type="molecule type" value="Genomic_DNA"/>
</dbReference>
<reference evidence="3 4" key="1">
    <citation type="submission" date="2019-12" db="EMBL/GenBank/DDBJ databases">
        <title>Novel species isolated from a subtropical stream in China.</title>
        <authorList>
            <person name="Lu H."/>
        </authorList>
    </citation>
    <scope>NUCLEOTIDE SEQUENCE [LARGE SCALE GENOMIC DNA]</scope>
    <source>
        <strain evidence="3 4">DS3</strain>
    </source>
</reference>
<dbReference type="Pfam" id="PF02517">
    <property type="entry name" value="Rce1-like"/>
    <property type="match status" value="1"/>
</dbReference>
<keyword evidence="1" id="KW-1133">Transmembrane helix</keyword>
<dbReference type="GO" id="GO:0006508">
    <property type="term" value="P:proteolysis"/>
    <property type="evidence" value="ECO:0007669"/>
    <property type="project" value="UniProtKB-KW"/>
</dbReference>
<dbReference type="InterPro" id="IPR014346">
    <property type="entry name" value="Prenyl_protease-related"/>
</dbReference>
<dbReference type="Proteomes" id="UP000448575">
    <property type="component" value="Unassembled WGS sequence"/>
</dbReference>
<evidence type="ECO:0000259" key="2">
    <source>
        <dbReference type="Pfam" id="PF02517"/>
    </source>
</evidence>
<dbReference type="GO" id="GO:0004175">
    <property type="term" value="F:endopeptidase activity"/>
    <property type="evidence" value="ECO:0007669"/>
    <property type="project" value="UniProtKB-ARBA"/>
</dbReference>